<feature type="domain" description="ABC transporter" evidence="10">
    <location>
        <begin position="4"/>
        <end position="242"/>
    </location>
</feature>
<name>A0A4R8LGB7_9BACL</name>
<dbReference type="InterPro" id="IPR003593">
    <property type="entry name" value="AAA+_ATPase"/>
</dbReference>
<dbReference type="InterPro" id="IPR017871">
    <property type="entry name" value="ABC_transporter-like_CS"/>
</dbReference>
<dbReference type="FunFam" id="3.40.50.300:FF:000127">
    <property type="entry name" value="Ribose import ATP-binding protein RbsA"/>
    <property type="match status" value="1"/>
</dbReference>
<feature type="domain" description="ABC transporter" evidence="10">
    <location>
        <begin position="252"/>
        <end position="496"/>
    </location>
</feature>
<dbReference type="PANTHER" id="PTHR43790:SF3">
    <property type="entry name" value="D-ALLOSE IMPORT ATP-BINDING PROTEIN ALSA-RELATED"/>
    <property type="match status" value="1"/>
</dbReference>
<proteinExistence type="predicted"/>
<dbReference type="OrthoDB" id="9771863at2"/>
<evidence type="ECO:0000256" key="6">
    <source>
        <dbReference type="ARBA" id="ARBA00022741"/>
    </source>
</evidence>
<dbReference type="RefSeq" id="WP_134160998.1">
    <property type="nucleotide sequence ID" value="NZ_SORF01000018.1"/>
</dbReference>
<dbReference type="EMBL" id="SORF01000018">
    <property type="protein sequence ID" value="TDY42147.1"/>
    <property type="molecule type" value="Genomic_DNA"/>
</dbReference>
<keyword evidence="4" id="KW-0762">Sugar transport</keyword>
<dbReference type="SMART" id="SM00382">
    <property type="entry name" value="AAA"/>
    <property type="match status" value="2"/>
</dbReference>
<evidence type="ECO:0000256" key="8">
    <source>
        <dbReference type="ARBA" id="ARBA00022967"/>
    </source>
</evidence>
<evidence type="ECO:0000256" key="9">
    <source>
        <dbReference type="ARBA" id="ARBA00023136"/>
    </source>
</evidence>
<accession>A0A4R8LGB7</accession>
<comment type="caution">
    <text evidence="11">The sequence shown here is derived from an EMBL/GenBank/DDBJ whole genome shotgun (WGS) entry which is preliminary data.</text>
</comment>
<evidence type="ECO:0000313" key="11">
    <source>
        <dbReference type="EMBL" id="TDY42147.1"/>
    </source>
</evidence>
<evidence type="ECO:0000256" key="1">
    <source>
        <dbReference type="ARBA" id="ARBA00004202"/>
    </source>
</evidence>
<evidence type="ECO:0000256" key="3">
    <source>
        <dbReference type="ARBA" id="ARBA00022475"/>
    </source>
</evidence>
<evidence type="ECO:0000256" key="5">
    <source>
        <dbReference type="ARBA" id="ARBA00022737"/>
    </source>
</evidence>
<keyword evidence="6" id="KW-0547">Nucleotide-binding</keyword>
<dbReference type="CDD" id="cd03215">
    <property type="entry name" value="ABC_Carb_Monos_II"/>
    <property type="match status" value="1"/>
</dbReference>
<keyword evidence="2" id="KW-0813">Transport</keyword>
<protein>
    <submittedName>
        <fullName evidence="11">Monosaccharide ABC transporter ATP-binding protein (CUT2 family)</fullName>
    </submittedName>
</protein>
<keyword evidence="5" id="KW-0677">Repeat</keyword>
<dbReference type="InterPro" id="IPR027417">
    <property type="entry name" value="P-loop_NTPase"/>
</dbReference>
<dbReference type="SUPFAM" id="SSF52540">
    <property type="entry name" value="P-loop containing nucleoside triphosphate hydrolases"/>
    <property type="match status" value="2"/>
</dbReference>
<dbReference type="Gene3D" id="3.40.50.300">
    <property type="entry name" value="P-loop containing nucleotide triphosphate hydrolases"/>
    <property type="match status" value="2"/>
</dbReference>
<reference evidence="11 12" key="1">
    <citation type="submission" date="2019-03" db="EMBL/GenBank/DDBJ databases">
        <title>Genomic Encyclopedia of Type Strains, Phase IV (KMG-IV): sequencing the most valuable type-strain genomes for metagenomic binning, comparative biology and taxonomic classification.</title>
        <authorList>
            <person name="Goeker M."/>
        </authorList>
    </citation>
    <scope>NUCLEOTIDE SEQUENCE [LARGE SCALE GENOMIC DNA]</scope>
    <source>
        <strain evidence="11 12">DSM 17974</strain>
    </source>
</reference>
<evidence type="ECO:0000256" key="2">
    <source>
        <dbReference type="ARBA" id="ARBA00022448"/>
    </source>
</evidence>
<dbReference type="Proteomes" id="UP000294581">
    <property type="component" value="Unassembled WGS sequence"/>
</dbReference>
<dbReference type="GO" id="GO:0005886">
    <property type="term" value="C:plasma membrane"/>
    <property type="evidence" value="ECO:0007669"/>
    <property type="project" value="UniProtKB-SubCell"/>
</dbReference>
<sequence length="500" mass="55907">MSRLEMRAIEKGFSGVPILRKVDLTVEGGEVHALLGENGAGKSTLMKTLTGIYRADSGEILLDGVPQNFHSILDSRKAGINIIHQELNLFSNLSIEENLLIGYEQPFRTAVGWIRSRKLREQTRELLQLVGLSRSPETPVSELGIGERQLVEIAKALQSDVRFLIMDEPTAALTDQETRRLFQMIDDLKRRGVGIIYISHRLEELFAIADRVTVLRDGMTVGTYCMREVEEDVLVERMVGRSVENRYPRSESQPGDVILELDHIQTRRLHKPISLTVRTGEIVGIGGMMGAGRTEVARAIAGIDRLLGGTMRLKGQSVQFRSPREALEHGVALVTEDRKDDGLILPFAVRLNLALPTLAERQRLGFVEQQRERAFAEEWIRRLSIRVQDADQPVVNLSGGNQQKVVFAKWLAQDPQLLVLDEPTRGVDVGAKHDIYQLMNEMKARGKGILMISSDLPELLGMSDRVYVMRDGAVVGQLMGSNMDQEVFMALVARSQEVES</sequence>
<comment type="subcellular location">
    <subcellularLocation>
        <location evidence="1">Cell membrane</location>
        <topology evidence="1">Peripheral membrane protein</topology>
    </subcellularLocation>
</comment>
<keyword evidence="9" id="KW-0472">Membrane</keyword>
<dbReference type="Pfam" id="PF00005">
    <property type="entry name" value="ABC_tran"/>
    <property type="match status" value="2"/>
</dbReference>
<dbReference type="AlphaFoldDB" id="A0A4R8LGB7"/>
<evidence type="ECO:0000313" key="12">
    <source>
        <dbReference type="Proteomes" id="UP000294581"/>
    </source>
</evidence>
<evidence type="ECO:0000259" key="10">
    <source>
        <dbReference type="PROSITE" id="PS50893"/>
    </source>
</evidence>
<keyword evidence="3" id="KW-1003">Cell membrane</keyword>
<evidence type="ECO:0000256" key="7">
    <source>
        <dbReference type="ARBA" id="ARBA00022840"/>
    </source>
</evidence>
<evidence type="ECO:0000256" key="4">
    <source>
        <dbReference type="ARBA" id="ARBA00022597"/>
    </source>
</evidence>
<organism evidence="11 12">
    <name type="scientific">Alicyclobacillus sacchari</name>
    <dbReference type="NCBI Taxonomy" id="392010"/>
    <lineage>
        <taxon>Bacteria</taxon>
        <taxon>Bacillati</taxon>
        <taxon>Bacillota</taxon>
        <taxon>Bacilli</taxon>
        <taxon>Bacillales</taxon>
        <taxon>Alicyclobacillaceae</taxon>
        <taxon>Alicyclobacillus</taxon>
    </lineage>
</organism>
<dbReference type="GO" id="GO:0016887">
    <property type="term" value="F:ATP hydrolysis activity"/>
    <property type="evidence" value="ECO:0007669"/>
    <property type="project" value="InterPro"/>
</dbReference>
<dbReference type="PANTHER" id="PTHR43790">
    <property type="entry name" value="CARBOHYDRATE TRANSPORT ATP-BINDING PROTEIN MG119-RELATED"/>
    <property type="match status" value="1"/>
</dbReference>
<dbReference type="GO" id="GO:0005524">
    <property type="term" value="F:ATP binding"/>
    <property type="evidence" value="ECO:0007669"/>
    <property type="project" value="UniProtKB-KW"/>
</dbReference>
<dbReference type="InterPro" id="IPR003439">
    <property type="entry name" value="ABC_transporter-like_ATP-bd"/>
</dbReference>
<dbReference type="PROSITE" id="PS50893">
    <property type="entry name" value="ABC_TRANSPORTER_2"/>
    <property type="match status" value="2"/>
</dbReference>
<dbReference type="CDD" id="cd03216">
    <property type="entry name" value="ABC_Carb_Monos_I"/>
    <property type="match status" value="1"/>
</dbReference>
<keyword evidence="7 11" id="KW-0067">ATP-binding</keyword>
<gene>
    <name evidence="11" type="ORF">C7445_11819</name>
</gene>
<dbReference type="InterPro" id="IPR050107">
    <property type="entry name" value="ABC_carbohydrate_import_ATPase"/>
</dbReference>
<dbReference type="PROSITE" id="PS00211">
    <property type="entry name" value="ABC_TRANSPORTER_1"/>
    <property type="match status" value="1"/>
</dbReference>
<keyword evidence="8" id="KW-1278">Translocase</keyword>
<keyword evidence="12" id="KW-1185">Reference proteome</keyword>